<dbReference type="InterPro" id="IPR058626">
    <property type="entry name" value="MdtA-like_b-barrel"/>
</dbReference>
<dbReference type="InterPro" id="IPR058627">
    <property type="entry name" value="MdtA-like_C"/>
</dbReference>
<dbReference type="Gene3D" id="1.10.287.470">
    <property type="entry name" value="Helix hairpin bin"/>
    <property type="match status" value="1"/>
</dbReference>
<evidence type="ECO:0000256" key="3">
    <source>
        <dbReference type="SAM" id="Coils"/>
    </source>
</evidence>
<comment type="caution">
    <text evidence="9">The sequence shown here is derived from an EMBL/GenBank/DDBJ whole genome shotgun (WGS) entry which is preliminary data.</text>
</comment>
<evidence type="ECO:0000259" key="7">
    <source>
        <dbReference type="Pfam" id="PF25944"/>
    </source>
</evidence>
<feature type="domain" description="Multidrug resistance protein MdtA-like C-terminal permuted SH3" evidence="8">
    <location>
        <begin position="298"/>
        <end position="370"/>
    </location>
</feature>
<reference evidence="10" key="1">
    <citation type="journal article" date="2019" name="Int. J. Syst. Evol. Microbiol.">
        <title>The Global Catalogue of Microorganisms (GCM) 10K type strain sequencing project: providing services to taxonomists for standard genome sequencing and annotation.</title>
        <authorList>
            <consortium name="The Broad Institute Genomics Platform"/>
            <consortium name="The Broad Institute Genome Sequencing Center for Infectious Disease"/>
            <person name="Wu L."/>
            <person name="Ma J."/>
        </authorList>
    </citation>
    <scope>NUCLEOTIDE SEQUENCE [LARGE SCALE GENOMIC DNA]</scope>
    <source>
        <strain evidence="10">CCUG 57942</strain>
    </source>
</reference>
<evidence type="ECO:0000259" key="6">
    <source>
        <dbReference type="Pfam" id="PF25917"/>
    </source>
</evidence>
<evidence type="ECO:0000256" key="4">
    <source>
        <dbReference type="SAM" id="MobiDB-lite"/>
    </source>
</evidence>
<dbReference type="InterPro" id="IPR058624">
    <property type="entry name" value="MdtA-like_HH"/>
</dbReference>
<dbReference type="Pfam" id="PF25917">
    <property type="entry name" value="BSH_RND"/>
    <property type="match status" value="1"/>
</dbReference>
<name>A0ABW4ZCQ9_9BACT</name>
<evidence type="ECO:0000313" key="10">
    <source>
        <dbReference type="Proteomes" id="UP001597389"/>
    </source>
</evidence>
<feature type="region of interest" description="Disordered" evidence="4">
    <location>
        <begin position="374"/>
        <end position="399"/>
    </location>
</feature>
<feature type="domain" description="Multidrug resistance protein MdtA-like barrel-sandwich hybrid" evidence="6">
    <location>
        <begin position="62"/>
        <end position="198"/>
    </location>
</feature>
<evidence type="ECO:0000313" key="9">
    <source>
        <dbReference type="EMBL" id="MFD2159798.1"/>
    </source>
</evidence>
<feature type="domain" description="Multidrug resistance protein MdtA-like beta-barrel" evidence="7">
    <location>
        <begin position="237"/>
        <end position="290"/>
    </location>
</feature>
<dbReference type="EMBL" id="JBHUJB010000051">
    <property type="protein sequence ID" value="MFD2159798.1"/>
    <property type="molecule type" value="Genomic_DNA"/>
</dbReference>
<evidence type="ECO:0000256" key="1">
    <source>
        <dbReference type="ARBA" id="ARBA00004196"/>
    </source>
</evidence>
<protein>
    <submittedName>
        <fullName evidence="9">Efflux RND transporter periplasmic adaptor subunit</fullName>
    </submittedName>
</protein>
<keyword evidence="10" id="KW-1185">Reference proteome</keyword>
<keyword evidence="3" id="KW-0175">Coiled coil</keyword>
<dbReference type="Pfam" id="PF25876">
    <property type="entry name" value="HH_MFP_RND"/>
    <property type="match status" value="1"/>
</dbReference>
<dbReference type="Pfam" id="PF25967">
    <property type="entry name" value="RND-MFP_C"/>
    <property type="match status" value="1"/>
</dbReference>
<dbReference type="RefSeq" id="WP_377089619.1">
    <property type="nucleotide sequence ID" value="NZ_JBHSJL010000014.1"/>
</dbReference>
<dbReference type="InterPro" id="IPR006143">
    <property type="entry name" value="RND_pump_MFP"/>
</dbReference>
<dbReference type="Gene3D" id="2.40.420.20">
    <property type="match status" value="1"/>
</dbReference>
<feature type="coiled-coil region" evidence="3">
    <location>
        <begin position="109"/>
        <end position="166"/>
    </location>
</feature>
<dbReference type="Gene3D" id="2.40.50.100">
    <property type="match status" value="1"/>
</dbReference>
<dbReference type="Proteomes" id="UP001597389">
    <property type="component" value="Unassembled WGS sequence"/>
</dbReference>
<evidence type="ECO:0000259" key="5">
    <source>
        <dbReference type="Pfam" id="PF25876"/>
    </source>
</evidence>
<proteinExistence type="inferred from homology"/>
<comment type="subcellular location">
    <subcellularLocation>
        <location evidence="1">Cell envelope</location>
    </subcellularLocation>
</comment>
<dbReference type="NCBIfam" id="TIGR01730">
    <property type="entry name" value="RND_mfp"/>
    <property type="match status" value="1"/>
</dbReference>
<dbReference type="Gene3D" id="2.40.30.170">
    <property type="match status" value="1"/>
</dbReference>
<evidence type="ECO:0000256" key="2">
    <source>
        <dbReference type="ARBA" id="ARBA00009477"/>
    </source>
</evidence>
<dbReference type="SUPFAM" id="SSF111369">
    <property type="entry name" value="HlyD-like secretion proteins"/>
    <property type="match status" value="1"/>
</dbReference>
<evidence type="ECO:0000259" key="8">
    <source>
        <dbReference type="Pfam" id="PF25967"/>
    </source>
</evidence>
<dbReference type="InterPro" id="IPR058625">
    <property type="entry name" value="MdtA-like_BSH"/>
</dbReference>
<dbReference type="PANTHER" id="PTHR30158:SF10">
    <property type="entry name" value="CATION EFFLUX PUMP"/>
    <property type="match status" value="1"/>
</dbReference>
<dbReference type="PANTHER" id="PTHR30158">
    <property type="entry name" value="ACRA/E-RELATED COMPONENT OF DRUG EFFLUX TRANSPORTER"/>
    <property type="match status" value="1"/>
</dbReference>
<accession>A0ABW4ZCQ9</accession>
<comment type="similarity">
    <text evidence="2">Belongs to the membrane fusion protein (MFP) (TC 8.A.1) family.</text>
</comment>
<organism evidence="9 10">
    <name type="scientific">Rubritalea tangerina</name>
    <dbReference type="NCBI Taxonomy" id="430798"/>
    <lineage>
        <taxon>Bacteria</taxon>
        <taxon>Pseudomonadati</taxon>
        <taxon>Verrucomicrobiota</taxon>
        <taxon>Verrucomicrobiia</taxon>
        <taxon>Verrucomicrobiales</taxon>
        <taxon>Rubritaleaceae</taxon>
        <taxon>Rubritalea</taxon>
    </lineage>
</organism>
<feature type="domain" description="Multidrug resistance protein MdtA-like alpha-helical hairpin" evidence="5">
    <location>
        <begin position="102"/>
        <end position="170"/>
    </location>
</feature>
<gene>
    <name evidence="9" type="ORF">ACFSW8_12885</name>
</gene>
<sequence length="399" mass="43413">MHIESPTLKLLLASLTAFSLSQCGPKNEFAPPPPPPVTVSTPIVADQTVYVSFPATLAGVSEVEIRARVRGVLEQSFFEEGKKVEKGAKLFLIEQAPYQATLAASKADVDRANASLALAQANLGRLRRAGPRAVSELDIETAEAEVANAQAMVRQAEAKLDSAEIDLSYTDIQSPVSGRMSRRLVDLGNLVGNGEPTLLTRVVDEKSIRAYYDVPERIMLEYYRRRSEDKDISEHLNKVRLELADGTIYEHLGVIDFIDNKVNESTRTALVRSVFPNPEGELSSGLFARVGYPQEHKDAIMVPSVSVLKDIGGTYVWVVDEKNTVSRRGVTTGPTVQRQQADKNAVPVRDTIITAGLEASDKVIVSGLQRARDGATVTPKMATANQPAKPEQPAELQGK</sequence>
<dbReference type="Pfam" id="PF25944">
    <property type="entry name" value="Beta-barrel_RND"/>
    <property type="match status" value="1"/>
</dbReference>